<accession>A0A139APB3</accession>
<evidence type="ECO:0000313" key="5">
    <source>
        <dbReference type="Proteomes" id="UP000070544"/>
    </source>
</evidence>
<dbReference type="Pfam" id="PF00675">
    <property type="entry name" value="Peptidase_M16"/>
    <property type="match status" value="1"/>
</dbReference>
<feature type="region of interest" description="Disordered" evidence="1">
    <location>
        <begin position="37"/>
        <end position="60"/>
    </location>
</feature>
<dbReference type="OMA" id="EDHTCYS"/>
<dbReference type="PANTHER" id="PTHR43016">
    <property type="entry name" value="PRESEQUENCE PROTEASE"/>
    <property type="match status" value="1"/>
</dbReference>
<feature type="region of interest" description="Disordered" evidence="1">
    <location>
        <begin position="388"/>
        <end position="408"/>
    </location>
</feature>
<dbReference type="SUPFAM" id="SSF63411">
    <property type="entry name" value="LuxS/MPP-like metallohydrolase"/>
    <property type="match status" value="4"/>
</dbReference>
<feature type="region of interest" description="Disordered" evidence="1">
    <location>
        <begin position="967"/>
        <end position="997"/>
    </location>
</feature>
<feature type="compositionally biased region" description="Acidic residues" evidence="1">
    <location>
        <begin position="425"/>
        <end position="462"/>
    </location>
</feature>
<dbReference type="PANTHER" id="PTHR43016:SF6">
    <property type="entry name" value="PEPTIDASE M16 N-TERMINAL DOMAIN-CONTAINING PROTEIN"/>
    <property type="match status" value="1"/>
</dbReference>
<sequence>MGKITASRFSPESENTFNLPSGYLSSVSVHRLETSISNDHPTLTSGASASAESNNLGTDERRTHSGFRLVLVDIPGPLVSASFVVPTQSWGDAGEAHTLEHLVFCGSKFLAPHRGYLDLLANRSLSTGTNAYTTEDHTAYLAVTVGLDGMLNLLPVFLDHVLHPTLRDSQFSMEVHHVDGQGSHQGVVYCEMASRENTEGDLLDHAIRRHIFSNTSTYSRECGGLTPEIVKLNNEAIKRYHAAFYTLDNLTLILCGHQISPDTVFDRLLSVFNFALGEPAAIPPSLCDTKPPPSLPPFQSFTHYFPAGDSAATQGSLAYAWPGPPSEDVKTHVALDVLIRYLTETASSPLSTAFVEKETPWASTVDGDVRGWVWGAILIEFSGVPYEKKEEETNDAGTGECKSEDGVDLEMQDAEVVDGAHADDPEWEDVAQSDQEGSDESDSEGDDDDDDDSDESSDDDDSTNSSDLPDLFSGGLFHGHLRSTMESLLATHALTPSTMGPVLHRHRIKLLEALQEDPHDVLASSLVPDIVRHFSAPSSQIGDTRAEGGVPAIGTRMHVFDEIDRLEKEGTTEFWETLLQKWFLDAPCVEVMMLPSPELAERQASQKSEEQKSLIDSLGPDGLARLQKDAEVAVEENKINLPKDVVAAMPPVPDATQASRIPVSVVVKQIDGLEINEDRPFGIAQLVRTETAFASVKVVLNTAHLPDRLRPYLVLFQELLFATPLITSKTDSGTALQTGLDTTTEVVPWNEVATRSSHLLASHSAAVGLGNDIFHTSWLAEVFVLEGSCLPEELSSAASWLIRVLLCSTWTKERTLAVARNLISDCVDTERDASGMVVAVGTRVMSYKDEERERKGNGDIHRKRSRTVANLNDAAISIFAQKKFLKKIVKQIRSGDGQSILDKLEEVKRWLIAPVSTGSVDPLERTPGYIQLSFPINSKNDSPEDWLNTFLASWDAEFKMWKSIKAPSPMQKMPTKSTRSSNQRNHPPDEDSQILSPFPFPRTPFNTAIVSEKFTRSVAVPIKGVTASFLSQVVPCDLLETPFHPDHYPVVLLCELISRTEGPLYTAVRGSGHAYGASVGSFLWTGQLGVDIHDSQEPRKALLSFYNIIEQLGTEEGWRNLCSEFDIETARASVAYRIVAARSTGDGVISEAMRAALRGYGTLEAEEAFQRSLYSVTATDLHRVYGKYFRQFLDPDLRVTILTCPPSPISDSIMEQFATPPTEVEMGSSWRFLKRSEGPLTTEKGKESVGRARKKAKPSRTAGRTKSSAPDHAQKSADTYVINFKTLAINDLELELD</sequence>
<feature type="compositionally biased region" description="Polar residues" evidence="1">
    <location>
        <begin position="37"/>
        <end position="57"/>
    </location>
</feature>
<evidence type="ECO:0008006" key="6">
    <source>
        <dbReference type="Google" id="ProtNLM"/>
    </source>
</evidence>
<organism evidence="4 5">
    <name type="scientific">Gonapodya prolifera (strain JEL478)</name>
    <name type="common">Monoblepharis prolifera</name>
    <dbReference type="NCBI Taxonomy" id="1344416"/>
    <lineage>
        <taxon>Eukaryota</taxon>
        <taxon>Fungi</taxon>
        <taxon>Fungi incertae sedis</taxon>
        <taxon>Chytridiomycota</taxon>
        <taxon>Chytridiomycota incertae sedis</taxon>
        <taxon>Monoblepharidomycetes</taxon>
        <taxon>Monoblepharidales</taxon>
        <taxon>Gonapodyaceae</taxon>
        <taxon>Gonapodya</taxon>
    </lineage>
</organism>
<protein>
    <recommendedName>
        <fullName evidence="6">Peptidase M16 N-terminal domain-containing protein</fullName>
    </recommendedName>
</protein>
<dbReference type="STRING" id="1344416.A0A139APB3"/>
<dbReference type="Gene3D" id="3.30.830.10">
    <property type="entry name" value="Metalloenzyme, LuxS/M16 peptidase-like"/>
    <property type="match status" value="5"/>
</dbReference>
<dbReference type="OrthoDB" id="4953at2759"/>
<dbReference type="InterPro" id="IPR007863">
    <property type="entry name" value="Peptidase_M16_C"/>
</dbReference>
<keyword evidence="5" id="KW-1185">Reference proteome</keyword>
<dbReference type="InterPro" id="IPR011249">
    <property type="entry name" value="Metalloenz_LuxS/M16"/>
</dbReference>
<dbReference type="EMBL" id="KQ965742">
    <property type="protein sequence ID" value="KXS18353.1"/>
    <property type="molecule type" value="Genomic_DNA"/>
</dbReference>
<feature type="domain" description="Peptidase M16 C-terminal" evidence="3">
    <location>
        <begin position="231"/>
        <end position="358"/>
    </location>
</feature>
<dbReference type="FunFam" id="3.30.830.10:FF:000015">
    <property type="entry name" value="Putative zinc metalloprotease"/>
    <property type="match status" value="1"/>
</dbReference>
<name>A0A139APB3_GONPJ</name>
<dbReference type="InterPro" id="IPR011765">
    <property type="entry name" value="Pept_M16_N"/>
</dbReference>
<gene>
    <name evidence="4" type="ORF">M427DRAFT_132722</name>
</gene>
<evidence type="ECO:0000313" key="4">
    <source>
        <dbReference type="EMBL" id="KXS18353.1"/>
    </source>
</evidence>
<evidence type="ECO:0000259" key="2">
    <source>
        <dbReference type="Pfam" id="PF00675"/>
    </source>
</evidence>
<dbReference type="GO" id="GO:0046872">
    <property type="term" value="F:metal ion binding"/>
    <property type="evidence" value="ECO:0007669"/>
    <property type="project" value="InterPro"/>
</dbReference>
<reference evidence="4 5" key="1">
    <citation type="journal article" date="2015" name="Genome Biol. Evol.">
        <title>Phylogenomic analyses indicate that early fungi evolved digesting cell walls of algal ancestors of land plants.</title>
        <authorList>
            <person name="Chang Y."/>
            <person name="Wang S."/>
            <person name="Sekimoto S."/>
            <person name="Aerts A.L."/>
            <person name="Choi C."/>
            <person name="Clum A."/>
            <person name="LaButti K.M."/>
            <person name="Lindquist E.A."/>
            <person name="Yee Ngan C."/>
            <person name="Ohm R.A."/>
            <person name="Salamov A.A."/>
            <person name="Grigoriev I.V."/>
            <person name="Spatafora J.W."/>
            <person name="Berbee M.L."/>
        </authorList>
    </citation>
    <scope>NUCLEOTIDE SEQUENCE [LARGE SCALE GENOMIC DNA]</scope>
    <source>
        <strain evidence="4 5">JEL478</strain>
    </source>
</reference>
<feature type="region of interest" description="Disordered" evidence="1">
    <location>
        <begin position="1241"/>
        <end position="1274"/>
    </location>
</feature>
<feature type="region of interest" description="Disordered" evidence="1">
    <location>
        <begin position="421"/>
        <end position="471"/>
    </location>
</feature>
<evidence type="ECO:0000259" key="3">
    <source>
        <dbReference type="Pfam" id="PF05193"/>
    </source>
</evidence>
<feature type="compositionally biased region" description="Polar residues" evidence="1">
    <location>
        <begin position="974"/>
        <end position="985"/>
    </location>
</feature>
<proteinExistence type="predicted"/>
<dbReference type="Proteomes" id="UP000070544">
    <property type="component" value="Unassembled WGS sequence"/>
</dbReference>
<feature type="domain" description="Peptidase M16 N-terminal" evidence="2">
    <location>
        <begin position="93"/>
        <end position="178"/>
    </location>
</feature>
<evidence type="ECO:0000256" key="1">
    <source>
        <dbReference type="SAM" id="MobiDB-lite"/>
    </source>
</evidence>
<dbReference type="Pfam" id="PF05193">
    <property type="entry name" value="Peptidase_M16_C"/>
    <property type="match status" value="1"/>
</dbReference>